<evidence type="ECO:0000313" key="10">
    <source>
        <dbReference type="Proteomes" id="UP001497525"/>
    </source>
</evidence>
<proteinExistence type="inferred from homology"/>
<evidence type="ECO:0000313" key="9">
    <source>
        <dbReference type="EMBL" id="CAL5135928.1"/>
    </source>
</evidence>
<keyword evidence="6 7" id="KW-0067">ATP-binding</keyword>
<evidence type="ECO:0000256" key="4">
    <source>
        <dbReference type="ARBA" id="ARBA00022741"/>
    </source>
</evidence>
<comment type="catalytic activity">
    <reaction evidence="7">
        <text>1D-myo-inositol 1,3,4,5,6-pentakisphosphate + ATP = 1D-myo-inositol hexakisphosphate + ADP + H(+)</text>
        <dbReference type="Rhea" id="RHEA:20313"/>
        <dbReference type="ChEBI" id="CHEBI:15378"/>
        <dbReference type="ChEBI" id="CHEBI:30616"/>
        <dbReference type="ChEBI" id="CHEBI:57733"/>
        <dbReference type="ChEBI" id="CHEBI:58130"/>
        <dbReference type="ChEBI" id="CHEBI:456216"/>
        <dbReference type="EC" id="2.7.1.158"/>
    </reaction>
</comment>
<keyword evidence="5 7" id="KW-0418">Kinase</keyword>
<sequence length="537" mass="61151">MQNNYLSQSDFDKILFDLDQIVYCAEGNSTIVVSNPSLGLILRIRKEDDKTKVHKRSRGFINPVELSTNPRIQRYFGTCFTRRPRLVSVTPAFLLKLEHKISSDRPAYRKTKGVKKSERYIVVTADAAQIPRPLRRYAFGCTLSVELKPKFGAIIIWPCTGPENLVKTSSCQFCLRQYHPSKTARWPQPSLYCPCDLFSGSRRRMLRSLYALVRTPQVNFRVHLDGQVCFSHEGGDLDKTIGRFFTGGAQCETVKKENGTISNGLNGYHRNGIHSDIVSRKSESHKSMPNHKCSFTDNRDRLFRGLVLDALLCELEGTDDSSVQHEAYLTHPPFLSLDCLLHKMTVDDDVLAHPKRRNSQDPSVDCSSYLQPENSTDVPLPPKGSILGRVFATQLLTRTDVCYVVPHYERVCQFLSTHELLWDDYIQLPPKERFKFLLGSTDLIESFSIVERYLISLVARDCSIMLTFQRATNDCPDWACTIGGTCDCLPRMIMNPVIIDLDPKSLENIRGRFRIEQSIAQNASAWRPDFLALLERT</sequence>
<dbReference type="Gene3D" id="3.30.200.110">
    <property type="entry name" value="Inositol-pentakisphosphate 2-kinase, N-lobe"/>
    <property type="match status" value="1"/>
</dbReference>
<keyword evidence="3 7" id="KW-0808">Transferase</keyword>
<dbReference type="PANTHER" id="PTHR14456:SF2">
    <property type="entry name" value="INOSITOL-PENTAKISPHOSPHATE 2-KINASE"/>
    <property type="match status" value="1"/>
</dbReference>
<dbReference type="GO" id="GO:0005634">
    <property type="term" value="C:nucleus"/>
    <property type="evidence" value="ECO:0007669"/>
    <property type="project" value="TreeGrafter"/>
</dbReference>
<evidence type="ECO:0000256" key="6">
    <source>
        <dbReference type="ARBA" id="ARBA00022840"/>
    </source>
</evidence>
<dbReference type="Proteomes" id="UP001497525">
    <property type="component" value="Unassembled WGS sequence"/>
</dbReference>
<evidence type="ECO:0000256" key="3">
    <source>
        <dbReference type="ARBA" id="ARBA00022679"/>
    </source>
</evidence>
<evidence type="ECO:0000256" key="1">
    <source>
        <dbReference type="ARBA" id="ARBA00007229"/>
    </source>
</evidence>
<protein>
    <recommendedName>
        <fullName evidence="2 7">Inositol-pentakisphosphate 2-kinase</fullName>
        <ecNumber evidence="2 7">2.7.1.158</ecNumber>
    </recommendedName>
</protein>
<dbReference type="GO" id="GO:0005524">
    <property type="term" value="F:ATP binding"/>
    <property type="evidence" value="ECO:0007669"/>
    <property type="project" value="UniProtKB-KW"/>
</dbReference>
<gene>
    <name evidence="9" type="ORF">CDAUBV1_LOCUS10034</name>
</gene>
<dbReference type="PANTHER" id="PTHR14456">
    <property type="entry name" value="INOSITOL POLYPHOSPHATE KINASE 1"/>
    <property type="match status" value="1"/>
</dbReference>
<name>A0AAV2TLP8_CALDB</name>
<evidence type="ECO:0000256" key="2">
    <source>
        <dbReference type="ARBA" id="ARBA00012023"/>
    </source>
</evidence>
<keyword evidence="4 7" id="KW-0547">Nucleotide-binding</keyword>
<evidence type="ECO:0000256" key="8">
    <source>
        <dbReference type="SAM" id="MobiDB-lite"/>
    </source>
</evidence>
<dbReference type="EC" id="2.7.1.158" evidence="2 7"/>
<accession>A0AAV2TLP8</accession>
<comment type="caution">
    <text evidence="9">The sequence shown here is derived from an EMBL/GenBank/DDBJ whole genome shotgun (WGS) entry which is preliminary data.</text>
</comment>
<dbReference type="Pfam" id="PF06090">
    <property type="entry name" value="Ins_P5_2-kin"/>
    <property type="match status" value="1"/>
</dbReference>
<comment type="domain">
    <text evidence="7">The EXKPK motif is conserved in inositol-pentakisphosphate 2-kinases of both family 1 and 2.</text>
</comment>
<comment type="similarity">
    <text evidence="1">Belongs to the IPK1 type 2 family.</text>
</comment>
<dbReference type="GO" id="GO:0032958">
    <property type="term" value="P:inositol phosphate biosynthetic process"/>
    <property type="evidence" value="ECO:0007669"/>
    <property type="project" value="TreeGrafter"/>
</dbReference>
<dbReference type="AlphaFoldDB" id="A0AAV2TLP8"/>
<dbReference type="InterPro" id="IPR043001">
    <property type="entry name" value="IP5_2-K_N_lobe"/>
</dbReference>
<dbReference type="InterPro" id="IPR009286">
    <property type="entry name" value="Ins_P5_2-kin"/>
</dbReference>
<comment type="function">
    <text evidence="7">Phosphorylates Ins(1,3,4,5,6)P5 at position 2 to form Ins(1,2,3,4,5,6)P6 (InsP6 or phytate).</text>
</comment>
<dbReference type="EMBL" id="CAXLJL010000279">
    <property type="protein sequence ID" value="CAL5135928.1"/>
    <property type="molecule type" value="Genomic_DNA"/>
</dbReference>
<evidence type="ECO:0000256" key="7">
    <source>
        <dbReference type="RuleBase" id="RU364126"/>
    </source>
</evidence>
<dbReference type="GO" id="GO:0035299">
    <property type="term" value="F:inositol-1,3,4,5,6-pentakisphosphate 2-kinase activity"/>
    <property type="evidence" value="ECO:0007669"/>
    <property type="project" value="UniProtKB-EC"/>
</dbReference>
<organism evidence="9 10">
    <name type="scientific">Calicophoron daubneyi</name>
    <name type="common">Rumen fluke</name>
    <name type="synonym">Paramphistomum daubneyi</name>
    <dbReference type="NCBI Taxonomy" id="300641"/>
    <lineage>
        <taxon>Eukaryota</taxon>
        <taxon>Metazoa</taxon>
        <taxon>Spiralia</taxon>
        <taxon>Lophotrochozoa</taxon>
        <taxon>Platyhelminthes</taxon>
        <taxon>Trematoda</taxon>
        <taxon>Digenea</taxon>
        <taxon>Plagiorchiida</taxon>
        <taxon>Pronocephalata</taxon>
        <taxon>Paramphistomoidea</taxon>
        <taxon>Paramphistomidae</taxon>
        <taxon>Calicophoron</taxon>
    </lineage>
</organism>
<feature type="compositionally biased region" description="Polar residues" evidence="8">
    <location>
        <begin position="360"/>
        <end position="377"/>
    </location>
</feature>
<reference evidence="9" key="1">
    <citation type="submission" date="2024-06" db="EMBL/GenBank/DDBJ databases">
        <authorList>
            <person name="Liu X."/>
            <person name="Lenzi L."/>
            <person name="Haldenby T S."/>
            <person name="Uol C."/>
        </authorList>
    </citation>
    <scope>NUCLEOTIDE SEQUENCE</scope>
</reference>
<feature type="region of interest" description="Disordered" evidence="8">
    <location>
        <begin position="353"/>
        <end position="377"/>
    </location>
</feature>
<evidence type="ECO:0000256" key="5">
    <source>
        <dbReference type="ARBA" id="ARBA00022777"/>
    </source>
</evidence>